<dbReference type="RefSeq" id="XP_016459602.1">
    <property type="nucleotide sequence ID" value="XM_016604116.1"/>
</dbReference>
<dbReference type="NCBIfam" id="TIGR01569">
    <property type="entry name" value="A_tha_TIGR01569"/>
    <property type="match status" value="1"/>
</dbReference>
<dbReference type="STRING" id="4097.A0A1S3Z5W2"/>
<feature type="transmembrane region" description="Helical" evidence="7">
    <location>
        <begin position="76"/>
        <end position="97"/>
    </location>
</feature>
<dbReference type="Proteomes" id="UP000790787">
    <property type="component" value="Chromosome 12"/>
</dbReference>
<feature type="transmembrane region" description="Helical" evidence="7">
    <location>
        <begin position="109"/>
        <end position="136"/>
    </location>
</feature>
<dbReference type="InterPro" id="IPR006702">
    <property type="entry name" value="CASP_dom"/>
</dbReference>
<evidence type="ECO:0000256" key="4">
    <source>
        <dbReference type="ARBA" id="ARBA00022692"/>
    </source>
</evidence>
<comment type="subcellular location">
    <subcellularLocation>
        <location evidence="1 7">Cell membrane</location>
        <topology evidence="1 7">Multi-pass membrane protein</topology>
    </subcellularLocation>
</comment>
<dbReference type="PANTHER" id="PTHR36488:SF12">
    <property type="entry name" value="CASP-LIKE PROTEIN"/>
    <property type="match status" value="1"/>
</dbReference>
<sequence length="187" mass="19985">MMKAVSTESGEASKAIGHYHGVNRGLSVFDLILRIVAIVGTLAGAVAMGTAEQTLPFVTQLVQFSAQYDDFDTFKLFVIVNAIICAYLALSLPFSIFHIIRSRAGKSRILLIFLDAIMLALLTSGASAAAAIVYLAHNGNSSANWFSICQQYTDFCQRSAGSLIGSFGAMVCLVLLIILSAVAISRR</sequence>
<dbReference type="PANTHER" id="PTHR36488">
    <property type="entry name" value="CASP-LIKE PROTEIN 1U1"/>
    <property type="match status" value="1"/>
</dbReference>
<organism evidence="9 10">
    <name type="scientific">Nicotiana tabacum</name>
    <name type="common">Common tobacco</name>
    <dbReference type="NCBI Taxonomy" id="4097"/>
    <lineage>
        <taxon>Eukaryota</taxon>
        <taxon>Viridiplantae</taxon>
        <taxon>Streptophyta</taxon>
        <taxon>Embryophyta</taxon>
        <taxon>Tracheophyta</taxon>
        <taxon>Spermatophyta</taxon>
        <taxon>Magnoliopsida</taxon>
        <taxon>eudicotyledons</taxon>
        <taxon>Gunneridae</taxon>
        <taxon>Pentapetalae</taxon>
        <taxon>asterids</taxon>
        <taxon>lamiids</taxon>
        <taxon>Solanales</taxon>
        <taxon>Solanaceae</taxon>
        <taxon>Nicotianoideae</taxon>
        <taxon>Nicotianeae</taxon>
        <taxon>Nicotiana</taxon>
    </lineage>
</organism>
<dbReference type="GeneID" id="107783144"/>
<evidence type="ECO:0000256" key="5">
    <source>
        <dbReference type="ARBA" id="ARBA00022989"/>
    </source>
</evidence>
<keyword evidence="4 7" id="KW-0812">Transmembrane</keyword>
<evidence type="ECO:0000256" key="3">
    <source>
        <dbReference type="ARBA" id="ARBA00022475"/>
    </source>
</evidence>
<accession>A0A1S3Z5W2</accession>
<proteinExistence type="inferred from homology"/>
<reference evidence="10" key="2">
    <citation type="submission" date="2025-08" db="UniProtKB">
        <authorList>
            <consortium name="RefSeq"/>
        </authorList>
    </citation>
    <scope>IDENTIFICATION</scope>
    <source>
        <tissue evidence="10">Leaf</tissue>
    </source>
</reference>
<dbReference type="AlphaFoldDB" id="A0A1S3Z5W2"/>
<evidence type="ECO:0000256" key="6">
    <source>
        <dbReference type="ARBA" id="ARBA00023136"/>
    </source>
</evidence>
<keyword evidence="9" id="KW-1185">Reference proteome</keyword>
<evidence type="ECO:0000256" key="2">
    <source>
        <dbReference type="ARBA" id="ARBA00007651"/>
    </source>
</evidence>
<dbReference type="RefSeq" id="XP_016459602.1">
    <property type="nucleotide sequence ID" value="XM_016604116.2"/>
</dbReference>
<dbReference type="GO" id="GO:0042545">
    <property type="term" value="P:cell wall modification"/>
    <property type="evidence" value="ECO:0000318"/>
    <property type="project" value="GO_Central"/>
</dbReference>
<feature type="domain" description="Casparian strip membrane protein" evidence="8">
    <location>
        <begin position="24"/>
        <end position="172"/>
    </location>
</feature>
<dbReference type="GO" id="GO:0007043">
    <property type="term" value="P:cell-cell junction assembly"/>
    <property type="evidence" value="ECO:0000318"/>
    <property type="project" value="GO_Central"/>
</dbReference>
<dbReference type="KEGG" id="nta:107783144"/>
<protein>
    <recommendedName>
        <fullName evidence="7">CASP-like protein</fullName>
    </recommendedName>
</protein>
<dbReference type="InterPro" id="IPR006459">
    <property type="entry name" value="CASP/CASPL"/>
</dbReference>
<reference evidence="9" key="1">
    <citation type="journal article" date="2014" name="Nat. Commun.">
        <title>The tobacco genome sequence and its comparison with those of tomato and potato.</title>
        <authorList>
            <person name="Sierro N."/>
            <person name="Battey J.N."/>
            <person name="Ouadi S."/>
            <person name="Bakaher N."/>
            <person name="Bovet L."/>
            <person name="Willig A."/>
            <person name="Goepfert S."/>
            <person name="Peitsch M.C."/>
            <person name="Ivanov N.V."/>
        </authorList>
    </citation>
    <scope>NUCLEOTIDE SEQUENCE [LARGE SCALE GENOMIC DNA]</scope>
</reference>
<dbReference type="PaxDb" id="4097-A0A1S3Z5W2"/>
<dbReference type="OrthoDB" id="753675at2759"/>
<keyword evidence="5 7" id="KW-1133">Transmembrane helix</keyword>
<dbReference type="GO" id="GO:0005886">
    <property type="term" value="C:plasma membrane"/>
    <property type="evidence" value="ECO:0000318"/>
    <property type="project" value="GO_Central"/>
</dbReference>
<keyword evidence="6 7" id="KW-0472">Membrane</keyword>
<dbReference type="InterPro" id="IPR044173">
    <property type="entry name" value="CASPL"/>
</dbReference>
<dbReference type="OMA" id="MLIVINS"/>
<comment type="similarity">
    <text evidence="2 7">Belongs to the Casparian strip membrane proteins (CASP) family.</text>
</comment>
<comment type="subunit">
    <text evidence="7">Homodimer and heterodimers.</text>
</comment>
<gene>
    <name evidence="10" type="primary">LOC107783144</name>
</gene>
<keyword evidence="3 7" id="KW-1003">Cell membrane</keyword>
<feature type="transmembrane region" description="Helical" evidence="7">
    <location>
        <begin position="31"/>
        <end position="51"/>
    </location>
</feature>
<evidence type="ECO:0000313" key="10">
    <source>
        <dbReference type="RefSeq" id="XP_016459602.1"/>
    </source>
</evidence>
<evidence type="ECO:0000259" key="8">
    <source>
        <dbReference type="Pfam" id="PF04535"/>
    </source>
</evidence>
<evidence type="ECO:0000256" key="7">
    <source>
        <dbReference type="RuleBase" id="RU361233"/>
    </source>
</evidence>
<name>A0A1S3Z5W2_TOBAC</name>
<feature type="transmembrane region" description="Helical" evidence="7">
    <location>
        <begin position="163"/>
        <end position="184"/>
    </location>
</feature>
<dbReference type="Pfam" id="PF04535">
    <property type="entry name" value="CASP_dom"/>
    <property type="match status" value="1"/>
</dbReference>
<evidence type="ECO:0000256" key="1">
    <source>
        <dbReference type="ARBA" id="ARBA00004651"/>
    </source>
</evidence>
<evidence type="ECO:0000313" key="9">
    <source>
        <dbReference type="Proteomes" id="UP000790787"/>
    </source>
</evidence>